<feature type="transmembrane region" description="Helical" evidence="7">
    <location>
        <begin position="87"/>
        <end position="108"/>
    </location>
</feature>
<protein>
    <submittedName>
        <fullName evidence="9">N amino acid transport system protein</fullName>
    </submittedName>
</protein>
<accession>A0A2G5HLS3</accession>
<dbReference type="AlphaFoldDB" id="A0A2G5HLS3"/>
<dbReference type="GO" id="GO:0016020">
    <property type="term" value="C:membrane"/>
    <property type="evidence" value="ECO:0007669"/>
    <property type="project" value="UniProtKB-SubCell"/>
</dbReference>
<feature type="domain" description="Amino acid transporter transmembrane" evidence="8">
    <location>
        <begin position="55"/>
        <end position="466"/>
    </location>
</feature>
<feature type="transmembrane region" description="Helical" evidence="7">
    <location>
        <begin position="191"/>
        <end position="216"/>
    </location>
</feature>
<dbReference type="PANTHER" id="PTHR22950">
    <property type="entry name" value="AMINO ACID TRANSPORTER"/>
    <property type="match status" value="1"/>
</dbReference>
<evidence type="ECO:0000313" key="11">
    <source>
        <dbReference type="Proteomes" id="UP000230605"/>
    </source>
</evidence>
<comment type="subcellular location">
    <subcellularLocation>
        <location evidence="1">Membrane</location>
        <topology evidence="1">Multi-pass membrane protein</topology>
    </subcellularLocation>
</comment>
<reference evidence="10 12" key="2">
    <citation type="submission" date="2023-09" db="EMBL/GenBank/DDBJ databases">
        <title>Complete-Gapless Cercospora beticola genome.</title>
        <authorList>
            <person name="Wyatt N.A."/>
            <person name="Spanner R.E."/>
            <person name="Bolton M.D."/>
        </authorList>
    </citation>
    <scope>NUCLEOTIDE SEQUENCE [LARGE SCALE GENOMIC DNA]</scope>
    <source>
        <strain evidence="10">Cb09-40</strain>
    </source>
</reference>
<keyword evidence="3 7" id="KW-0812">Transmembrane</keyword>
<evidence type="ECO:0000313" key="9">
    <source>
        <dbReference type="EMBL" id="PIA93489.1"/>
    </source>
</evidence>
<dbReference type="InterPro" id="IPR013057">
    <property type="entry name" value="AA_transpt_TM"/>
</dbReference>
<feature type="transmembrane region" description="Helical" evidence="7">
    <location>
        <begin position="63"/>
        <end position="81"/>
    </location>
</feature>
<evidence type="ECO:0000256" key="5">
    <source>
        <dbReference type="ARBA" id="ARBA00023136"/>
    </source>
</evidence>
<evidence type="ECO:0000313" key="12">
    <source>
        <dbReference type="Proteomes" id="UP001302367"/>
    </source>
</evidence>
<dbReference type="OrthoDB" id="40134at2759"/>
<feature type="transmembrane region" description="Helical" evidence="7">
    <location>
        <begin position="376"/>
        <end position="399"/>
    </location>
</feature>
<sequence length="491" mass="53251">MAQRTHDYPSHSDGIDHRREKYDSDSDGKLGDAPPYPTNRDGETGEVYDPYGGKKLGMVRTTLIFFTNQVGIGILSLPSFLHTVGLIPGIIAIIALGVLATYTAYILIQFWRRYPTIRDVVDVGRIMGGLPLEIIVGLAHVLNLCLICASSSVTLSIALNTMSEHALCTVGFIGIPMVMGWLLCFPRSLNFAGWFGIPATISIFAAVIIVMAALGINGPDVTGSSQGGSGFWGEPPNEPLMILLGPNPRTDFKQQFDATLNVAFAYAGNQAFITVICEMRNPNKDFTKAVIWLNALAIPMYVIVAGVIYGFAGQYVVSPALGSAPGTASKVAYGVLFPTLLGSSLVFGHTAIKYMYNVVMDRIIKTQHKLTDNTPLTWGVWLGLTTAFWVVAFILANAIPAFGSILGITSALFVTWFTFGMANAQWVYINWGQQFSTWRKSCLAVLNWFMIAASCFLTVFGLYTTISALAARVADPDDPLNVFTCANNALF</sequence>
<feature type="transmembrane region" description="Helical" evidence="7">
    <location>
        <begin position="258"/>
        <end position="277"/>
    </location>
</feature>
<evidence type="ECO:0000256" key="2">
    <source>
        <dbReference type="ARBA" id="ARBA00008066"/>
    </source>
</evidence>
<evidence type="ECO:0000256" key="7">
    <source>
        <dbReference type="SAM" id="Phobius"/>
    </source>
</evidence>
<gene>
    <name evidence="9" type="ORF">CB0940_03904</name>
    <name evidence="10" type="ORF">RHO25_005728</name>
</gene>
<dbReference type="GO" id="GO:0015179">
    <property type="term" value="F:L-amino acid transmembrane transporter activity"/>
    <property type="evidence" value="ECO:0007669"/>
    <property type="project" value="TreeGrafter"/>
</dbReference>
<name>A0A2G5HLS3_CERBT</name>
<feature type="transmembrane region" description="Helical" evidence="7">
    <location>
        <begin position="134"/>
        <end position="159"/>
    </location>
</feature>
<keyword evidence="12" id="KW-1185">Reference proteome</keyword>
<dbReference type="Proteomes" id="UP000230605">
    <property type="component" value="Chromosome 4"/>
</dbReference>
<keyword evidence="4 7" id="KW-1133">Transmembrane helix</keyword>
<evidence type="ECO:0000313" key="10">
    <source>
        <dbReference type="EMBL" id="WPB01107.1"/>
    </source>
</evidence>
<feature type="transmembrane region" description="Helical" evidence="7">
    <location>
        <begin position="405"/>
        <end position="429"/>
    </location>
</feature>
<feature type="region of interest" description="Disordered" evidence="6">
    <location>
        <begin position="1"/>
        <end position="45"/>
    </location>
</feature>
<feature type="transmembrane region" description="Helical" evidence="7">
    <location>
        <begin position="331"/>
        <end position="356"/>
    </location>
</feature>
<evidence type="ECO:0000256" key="6">
    <source>
        <dbReference type="SAM" id="MobiDB-lite"/>
    </source>
</evidence>
<evidence type="ECO:0000259" key="8">
    <source>
        <dbReference type="Pfam" id="PF01490"/>
    </source>
</evidence>
<evidence type="ECO:0000256" key="1">
    <source>
        <dbReference type="ARBA" id="ARBA00004141"/>
    </source>
</evidence>
<dbReference type="Gene3D" id="1.20.1740.10">
    <property type="entry name" value="Amino acid/polyamine transporter I"/>
    <property type="match status" value="1"/>
</dbReference>
<feature type="transmembrane region" description="Helical" evidence="7">
    <location>
        <begin position="289"/>
        <end position="311"/>
    </location>
</feature>
<dbReference type="EMBL" id="LKMD01000105">
    <property type="protein sequence ID" value="PIA93489.1"/>
    <property type="molecule type" value="Genomic_DNA"/>
</dbReference>
<reference evidence="9 11" key="1">
    <citation type="submission" date="2015-10" db="EMBL/GenBank/DDBJ databases">
        <title>The cercosporin biosynthetic gene cluster was horizontally transferred to several fungal lineages and shown to be expanded in Cercospora beticola based on microsynteny with recipient genomes.</title>
        <authorList>
            <person name="De Jonge R."/>
            <person name="Ebert M.K."/>
            <person name="Suttle J.C."/>
            <person name="Jurick Ii W.M."/>
            <person name="Secor G.A."/>
            <person name="Thomma B.P."/>
            <person name="Van De Peer Y."/>
            <person name="Bolton M.D."/>
        </authorList>
    </citation>
    <scope>NUCLEOTIDE SEQUENCE [LARGE SCALE GENOMIC DNA]</scope>
    <source>
        <strain evidence="9 11">09-40</strain>
    </source>
</reference>
<proteinExistence type="inferred from homology"/>
<feature type="transmembrane region" description="Helical" evidence="7">
    <location>
        <begin position="165"/>
        <end position="184"/>
    </location>
</feature>
<feature type="transmembrane region" description="Helical" evidence="7">
    <location>
        <begin position="441"/>
        <end position="463"/>
    </location>
</feature>
<dbReference type="EMBL" id="CP134187">
    <property type="protein sequence ID" value="WPB01107.1"/>
    <property type="molecule type" value="Genomic_DNA"/>
</dbReference>
<feature type="compositionally biased region" description="Basic and acidic residues" evidence="6">
    <location>
        <begin position="1"/>
        <end position="30"/>
    </location>
</feature>
<keyword evidence="5 7" id="KW-0472">Membrane</keyword>
<evidence type="ECO:0000256" key="4">
    <source>
        <dbReference type="ARBA" id="ARBA00022989"/>
    </source>
</evidence>
<evidence type="ECO:0000256" key="3">
    <source>
        <dbReference type="ARBA" id="ARBA00022692"/>
    </source>
</evidence>
<dbReference type="Proteomes" id="UP001302367">
    <property type="component" value="Chromosome 4"/>
</dbReference>
<dbReference type="Pfam" id="PF01490">
    <property type="entry name" value="Aa_trans"/>
    <property type="match status" value="1"/>
</dbReference>
<comment type="similarity">
    <text evidence="2">Belongs to the amino acid/polyamine transporter 2 family.</text>
</comment>
<organism evidence="9 11">
    <name type="scientific">Cercospora beticola</name>
    <name type="common">Sugarbeet leaf spot fungus</name>
    <dbReference type="NCBI Taxonomy" id="122368"/>
    <lineage>
        <taxon>Eukaryota</taxon>
        <taxon>Fungi</taxon>
        <taxon>Dikarya</taxon>
        <taxon>Ascomycota</taxon>
        <taxon>Pezizomycotina</taxon>
        <taxon>Dothideomycetes</taxon>
        <taxon>Dothideomycetidae</taxon>
        <taxon>Mycosphaerellales</taxon>
        <taxon>Mycosphaerellaceae</taxon>
        <taxon>Cercospora</taxon>
    </lineage>
</organism>
<dbReference type="PANTHER" id="PTHR22950:SF479">
    <property type="entry name" value="AMINO ACID TRANSPORTER (EUROFUNG)-RELATED"/>
    <property type="match status" value="1"/>
</dbReference>